<name>A0A386WTJ5_9ACTN</name>
<dbReference type="EMBL" id="CP024087">
    <property type="protein sequence ID" value="AYF30639.1"/>
    <property type="molecule type" value="Genomic_DNA"/>
</dbReference>
<sequence>MQTIPAGTRHPATIPVADPLCGHLPGEPHDGSCDYWRGVALGEYPAPDGMPGPVGLPPFDLRQLAAEHITAAEQDRRERGAA</sequence>
<protein>
    <submittedName>
        <fullName evidence="1">Uncharacterized protein</fullName>
    </submittedName>
</protein>
<proteinExistence type="predicted"/>
<reference evidence="1 2" key="1">
    <citation type="submission" date="2017-10" db="EMBL/GenBank/DDBJ databases">
        <title>Integration of genomic and chemical information greatly accelerates assignment of the full stereostructure of myelolactone, a potent inhibitor of myeloma from a marine-derived Micromonospora.</title>
        <authorList>
            <person name="Kim M.C."/>
            <person name="Machado H."/>
            <person name="Jensen P.R."/>
            <person name="Fenical W."/>
        </authorList>
    </citation>
    <scope>NUCLEOTIDE SEQUENCE [LARGE SCALE GENOMIC DNA]</scope>
    <source>
        <strain evidence="1 2">CNY-010</strain>
    </source>
</reference>
<evidence type="ECO:0000313" key="1">
    <source>
        <dbReference type="EMBL" id="AYF30639.1"/>
    </source>
</evidence>
<accession>A0A386WTJ5</accession>
<organism evidence="1 2">
    <name type="scientific">Micromonospora tulbaghiae</name>
    <dbReference type="NCBI Taxonomy" id="479978"/>
    <lineage>
        <taxon>Bacteria</taxon>
        <taxon>Bacillati</taxon>
        <taxon>Actinomycetota</taxon>
        <taxon>Actinomycetes</taxon>
        <taxon>Micromonosporales</taxon>
        <taxon>Micromonosporaceae</taxon>
        <taxon>Micromonospora</taxon>
    </lineage>
</organism>
<evidence type="ECO:0000313" key="2">
    <source>
        <dbReference type="Proteomes" id="UP000267804"/>
    </source>
</evidence>
<dbReference type="KEGG" id="mtua:CSH63_24980"/>
<dbReference type="Proteomes" id="UP000267804">
    <property type="component" value="Chromosome"/>
</dbReference>
<dbReference type="AlphaFoldDB" id="A0A386WTJ5"/>
<gene>
    <name evidence="1" type="ORF">CSH63_24980</name>
</gene>